<evidence type="ECO:0000256" key="1">
    <source>
        <dbReference type="SAM" id="MobiDB-lite"/>
    </source>
</evidence>
<accession>A0A916UCW0</accession>
<organism evidence="2 3">
    <name type="scientific">Chelatococcus reniformis</name>
    <dbReference type="NCBI Taxonomy" id="1494448"/>
    <lineage>
        <taxon>Bacteria</taxon>
        <taxon>Pseudomonadati</taxon>
        <taxon>Pseudomonadota</taxon>
        <taxon>Alphaproteobacteria</taxon>
        <taxon>Hyphomicrobiales</taxon>
        <taxon>Chelatococcaceae</taxon>
        <taxon>Chelatococcus</taxon>
    </lineage>
</organism>
<dbReference type="Proteomes" id="UP000637002">
    <property type="component" value="Unassembled WGS sequence"/>
</dbReference>
<evidence type="ECO:0000313" key="3">
    <source>
        <dbReference type="Proteomes" id="UP000637002"/>
    </source>
</evidence>
<feature type="compositionally biased region" description="Basic and acidic residues" evidence="1">
    <location>
        <begin position="79"/>
        <end position="88"/>
    </location>
</feature>
<proteinExistence type="predicted"/>
<sequence length="109" mass="11852">MFIDSRVKRAALRNGRVSPRAPFACSILGAFLVLLGATAVPAMATETGHIIRSERGTCFSGVHEPSRIRKLPGSAGETTIRDSRQDSYVHCAEGRQDGLAETDQRRGQR</sequence>
<reference evidence="2" key="1">
    <citation type="journal article" date="2014" name="Int. J. Syst. Evol. Microbiol.">
        <title>Complete genome sequence of Corynebacterium casei LMG S-19264T (=DSM 44701T), isolated from a smear-ripened cheese.</title>
        <authorList>
            <consortium name="US DOE Joint Genome Institute (JGI-PGF)"/>
            <person name="Walter F."/>
            <person name="Albersmeier A."/>
            <person name="Kalinowski J."/>
            <person name="Ruckert C."/>
        </authorList>
    </citation>
    <scope>NUCLEOTIDE SEQUENCE</scope>
    <source>
        <strain evidence="2">CGMCC 1.12919</strain>
    </source>
</reference>
<protein>
    <submittedName>
        <fullName evidence="2">Uncharacterized protein</fullName>
    </submittedName>
</protein>
<reference evidence="2" key="2">
    <citation type="submission" date="2020-09" db="EMBL/GenBank/DDBJ databases">
        <authorList>
            <person name="Sun Q."/>
            <person name="Zhou Y."/>
        </authorList>
    </citation>
    <scope>NUCLEOTIDE SEQUENCE</scope>
    <source>
        <strain evidence="2">CGMCC 1.12919</strain>
    </source>
</reference>
<comment type="caution">
    <text evidence="2">The sequence shown here is derived from an EMBL/GenBank/DDBJ whole genome shotgun (WGS) entry which is preliminary data.</text>
</comment>
<keyword evidence="3" id="KW-1185">Reference proteome</keyword>
<evidence type="ECO:0000313" key="2">
    <source>
        <dbReference type="EMBL" id="GGC68802.1"/>
    </source>
</evidence>
<gene>
    <name evidence="2" type="ORF">GCM10010994_29220</name>
</gene>
<feature type="region of interest" description="Disordered" evidence="1">
    <location>
        <begin position="64"/>
        <end position="88"/>
    </location>
</feature>
<dbReference type="AlphaFoldDB" id="A0A916UCW0"/>
<name>A0A916UCW0_9HYPH</name>
<dbReference type="EMBL" id="BMGG01000005">
    <property type="protein sequence ID" value="GGC68802.1"/>
    <property type="molecule type" value="Genomic_DNA"/>
</dbReference>